<comment type="caution">
    <text evidence="4">The sequence shown here is derived from an EMBL/GenBank/DDBJ whole genome shotgun (WGS) entry which is preliminary data.</text>
</comment>
<evidence type="ECO:0000259" key="2">
    <source>
        <dbReference type="Pfam" id="PF04775"/>
    </source>
</evidence>
<accession>A0ABR1BNW7</accession>
<dbReference type="PANTHER" id="PTHR10824">
    <property type="entry name" value="ACYL-COENZYME A THIOESTERASE-RELATED"/>
    <property type="match status" value="1"/>
</dbReference>
<evidence type="ECO:0000313" key="5">
    <source>
        <dbReference type="Proteomes" id="UP001303046"/>
    </source>
</evidence>
<organism evidence="4 5">
    <name type="scientific">Necator americanus</name>
    <name type="common">Human hookworm</name>
    <dbReference type="NCBI Taxonomy" id="51031"/>
    <lineage>
        <taxon>Eukaryota</taxon>
        <taxon>Metazoa</taxon>
        <taxon>Ecdysozoa</taxon>
        <taxon>Nematoda</taxon>
        <taxon>Chromadorea</taxon>
        <taxon>Rhabditida</taxon>
        <taxon>Rhabditina</taxon>
        <taxon>Rhabditomorpha</taxon>
        <taxon>Strongyloidea</taxon>
        <taxon>Ancylostomatidae</taxon>
        <taxon>Bunostominae</taxon>
        <taxon>Necator</taxon>
    </lineage>
</organism>
<dbReference type="Proteomes" id="UP001303046">
    <property type="component" value="Unassembled WGS sequence"/>
</dbReference>
<protein>
    <recommendedName>
        <fullName evidence="6">BAAT/Acyl-CoA thioester hydrolase C-terminal domain-containing protein</fullName>
    </recommendedName>
</protein>
<reference evidence="4 5" key="1">
    <citation type="submission" date="2023-08" db="EMBL/GenBank/DDBJ databases">
        <title>A Necator americanus chromosomal reference genome.</title>
        <authorList>
            <person name="Ilik V."/>
            <person name="Petrzelkova K.J."/>
            <person name="Pardy F."/>
            <person name="Fuh T."/>
            <person name="Niatou-Singa F.S."/>
            <person name="Gouil Q."/>
            <person name="Baker L."/>
            <person name="Ritchie M.E."/>
            <person name="Jex A.R."/>
            <person name="Gazzola D."/>
            <person name="Li H."/>
            <person name="Toshio Fujiwara R."/>
            <person name="Zhan B."/>
            <person name="Aroian R.V."/>
            <person name="Pafco B."/>
            <person name="Schwarz E.M."/>
        </authorList>
    </citation>
    <scope>NUCLEOTIDE SEQUENCE [LARGE SCALE GENOMIC DNA]</scope>
    <source>
        <strain evidence="4 5">Aroian</strain>
        <tissue evidence="4">Whole animal</tissue>
    </source>
</reference>
<evidence type="ECO:0000256" key="1">
    <source>
        <dbReference type="ARBA" id="ARBA00006538"/>
    </source>
</evidence>
<dbReference type="PIRSF" id="PIRSF016521">
    <property type="entry name" value="Acyl-CoA_hydro"/>
    <property type="match status" value="1"/>
</dbReference>
<dbReference type="InterPro" id="IPR014940">
    <property type="entry name" value="BAAT_C"/>
</dbReference>
<dbReference type="EMBL" id="JAVFWL010000001">
    <property type="protein sequence ID" value="KAK6728119.1"/>
    <property type="molecule type" value="Genomic_DNA"/>
</dbReference>
<dbReference type="PANTHER" id="PTHR10824:SF4">
    <property type="entry name" value="ACYL-COENZYME A THIOESTERASE 1-LIKE"/>
    <property type="match status" value="1"/>
</dbReference>
<gene>
    <name evidence="4" type="primary">Necator_chrI.g1773</name>
    <name evidence="4" type="ORF">RB195_005647</name>
</gene>
<feature type="domain" description="BAAT/Acyl-CoA thioester hydrolase C-terminal" evidence="3">
    <location>
        <begin position="197"/>
        <end position="402"/>
    </location>
</feature>
<dbReference type="InterPro" id="IPR029058">
    <property type="entry name" value="AB_hydrolase_fold"/>
</dbReference>
<dbReference type="InterPro" id="IPR006862">
    <property type="entry name" value="Thio_Ohase/aa_AcTrfase"/>
</dbReference>
<keyword evidence="5" id="KW-1185">Reference proteome</keyword>
<feature type="domain" description="Acyl-CoA thioester hydrolase/bile acid-CoA amino acid N-acetyltransferase" evidence="2">
    <location>
        <begin position="14"/>
        <end position="135"/>
    </location>
</feature>
<dbReference type="InterPro" id="IPR016662">
    <property type="entry name" value="Acyl-CoA_thioEstase_long-chain"/>
</dbReference>
<dbReference type="Gene3D" id="3.40.50.1820">
    <property type="entry name" value="alpha/beta hydrolase"/>
    <property type="match status" value="1"/>
</dbReference>
<dbReference type="InterPro" id="IPR042490">
    <property type="entry name" value="Thio_Ohase/BAAT_N"/>
</dbReference>
<name>A0ABR1BNW7_NECAM</name>
<evidence type="ECO:0000259" key="3">
    <source>
        <dbReference type="Pfam" id="PF08840"/>
    </source>
</evidence>
<dbReference type="Pfam" id="PF08840">
    <property type="entry name" value="BAAT_C"/>
    <property type="match status" value="1"/>
</dbReference>
<evidence type="ECO:0008006" key="6">
    <source>
        <dbReference type="Google" id="ProtNLM"/>
    </source>
</evidence>
<proteinExistence type="inferred from homology"/>
<dbReference type="SUPFAM" id="SSF53474">
    <property type="entry name" value="alpha/beta-Hydrolases"/>
    <property type="match status" value="1"/>
</dbReference>
<comment type="similarity">
    <text evidence="1">Belongs to the C/M/P thioester hydrolase family.</text>
</comment>
<dbReference type="Gene3D" id="2.60.40.2240">
    <property type="entry name" value="Acyl-CoA thioester hydrolase/BAAT N-terminal domain"/>
    <property type="match status" value="1"/>
</dbReference>
<sequence>MSLYVDKPDTMQSEVVHILASDLVPNAIYKLVLRLRHKFGTHMSFAVFKADSAGKIDVPRAKPLRGTYDEADAMGLFMSVQPCDDFPYGAYLKCTPPLPFIYNLILLDSSCRELAMLPIKKHWMHPKLERTEIEEDGFCATLFKPPGGLSWPFSSRFSSTLCSAVQFKGSMLASEGFVVLCVAFFQYKNLVETLEEVEVEYFKKPINWLKRQTFTNDRLGIQGVSFGGTIVTILASRYSQINAVVSINAPHVQNDYVNLLENGKLLPHTVLPVQYAYFVNGIAATDKIIQHVEVNDIAEIPWHRIPETTSFRLVASVDDLVSSSVFCSRYVSKRLVETEHNVEVHLVNGGHIMEPPYFPHHDKVYAKFQGFYCGYGGDVVLHGKSQEVSWAGTIDFFTRKLGQPAVLPEWKRLQHEDIKIRMRSVIPLWEEEEL</sequence>
<dbReference type="Pfam" id="PF04775">
    <property type="entry name" value="Bile_Hydr_Trans"/>
    <property type="match status" value="1"/>
</dbReference>
<evidence type="ECO:0000313" key="4">
    <source>
        <dbReference type="EMBL" id="KAK6728119.1"/>
    </source>
</evidence>